<dbReference type="InterPro" id="IPR036460">
    <property type="entry name" value="Cu_amine_oxidase_C_sf"/>
</dbReference>
<evidence type="ECO:0000256" key="4">
    <source>
        <dbReference type="ARBA" id="ARBA00022772"/>
    </source>
</evidence>
<dbReference type="InterPro" id="IPR016182">
    <property type="entry name" value="Cu_amine_oxidase_N-reg"/>
</dbReference>
<dbReference type="Gene3D" id="3.10.450.40">
    <property type="match status" value="2"/>
</dbReference>
<dbReference type="Gene3D" id="2.70.98.20">
    <property type="entry name" value="Copper amine oxidase, catalytic domain"/>
    <property type="match status" value="1"/>
</dbReference>
<keyword evidence="6 9" id="KW-0186">Copper</keyword>
<feature type="signal peptide" evidence="11">
    <location>
        <begin position="1"/>
        <end position="20"/>
    </location>
</feature>
<evidence type="ECO:0000256" key="3">
    <source>
        <dbReference type="ARBA" id="ARBA00022723"/>
    </source>
</evidence>
<evidence type="ECO:0000313" key="14">
    <source>
        <dbReference type="EMBL" id="SPO07093.1"/>
    </source>
</evidence>
<dbReference type="EC" id="1.4.3.-" evidence="9"/>
<dbReference type="Pfam" id="PF01179">
    <property type="entry name" value="Cu_amine_oxid"/>
    <property type="match status" value="1"/>
</dbReference>
<dbReference type="GO" id="GO:0009308">
    <property type="term" value="P:amine metabolic process"/>
    <property type="evidence" value="ECO:0007669"/>
    <property type="project" value="UniProtKB-UniRule"/>
</dbReference>
<evidence type="ECO:0000259" key="13">
    <source>
        <dbReference type="Pfam" id="PF09248"/>
    </source>
</evidence>
<comment type="cofactor">
    <cofactor evidence="9">
        <name>Cu cation</name>
        <dbReference type="ChEBI" id="CHEBI:23378"/>
    </cofactor>
    <text evidence="9">Contains 1 topaquinone per subunit.</text>
</comment>
<evidence type="ECO:0000256" key="2">
    <source>
        <dbReference type="ARBA" id="ARBA00007983"/>
    </source>
</evidence>
<name>A0AAE8SZR7_9PEZI</name>
<dbReference type="GO" id="GO:0005507">
    <property type="term" value="F:copper ion binding"/>
    <property type="evidence" value="ECO:0007669"/>
    <property type="project" value="InterPro"/>
</dbReference>
<reference evidence="14" key="1">
    <citation type="submission" date="2018-03" db="EMBL/GenBank/DDBJ databases">
        <authorList>
            <person name="Guldener U."/>
        </authorList>
    </citation>
    <scope>NUCLEOTIDE SEQUENCE</scope>
</reference>
<evidence type="ECO:0000256" key="8">
    <source>
        <dbReference type="PIRSR" id="PIRSR600269-51"/>
    </source>
</evidence>
<feature type="modified residue" description="2',4',5'-topaquinone" evidence="8">
    <location>
        <position position="515"/>
    </location>
</feature>
<comment type="cofactor">
    <cofactor evidence="1">
        <name>Cu cation</name>
        <dbReference type="ChEBI" id="CHEBI:23378"/>
    </cofactor>
</comment>
<accession>A0AAE8SZR7</accession>
<dbReference type="InterPro" id="IPR015798">
    <property type="entry name" value="Cu_amine_oxidase_C"/>
</dbReference>
<feature type="domain" description="DUF1965" evidence="13">
    <location>
        <begin position="274"/>
        <end position="333"/>
    </location>
</feature>
<keyword evidence="15" id="KW-1185">Reference proteome</keyword>
<evidence type="ECO:0000256" key="11">
    <source>
        <dbReference type="SAM" id="SignalP"/>
    </source>
</evidence>
<feature type="active site" description="Proton acceptor" evidence="7">
    <location>
        <position position="427"/>
    </location>
</feature>
<dbReference type="Pfam" id="PF09248">
    <property type="entry name" value="DUF1965"/>
    <property type="match status" value="1"/>
</dbReference>
<evidence type="ECO:0000313" key="15">
    <source>
        <dbReference type="Proteomes" id="UP001187682"/>
    </source>
</evidence>
<evidence type="ECO:0000256" key="7">
    <source>
        <dbReference type="PIRSR" id="PIRSR600269-50"/>
    </source>
</evidence>
<evidence type="ECO:0000256" key="5">
    <source>
        <dbReference type="ARBA" id="ARBA00023002"/>
    </source>
</evidence>
<dbReference type="PRINTS" id="PR00766">
    <property type="entry name" value="CUDAOXIDASE"/>
</dbReference>
<sequence>MSLKRILVALAAMAATQVVAAPANGFDPLEDFTTIHKRGPPGKSNPSKGNPGKGHGKGHGHGHDGDYETCDTYGAAPATKAPKANVWGPITPADNAAVWDLLHADASLNLTDPSKAVLTDNYVFWIDTLHTNKTDVLPYLEGTGEAPPKYARAIIFRGGIAEPDSMEFMVGPLPVGPETKISPLDYIYNGGRGGSVPFNGRYFDSVRSAATEPLLVSVMSDVADITEQLIGGVFYGGSDKRTTLTSTTGTPMSYNGTTTYRTVMFRNPGPATYLTPLDLFVLLDCPGTDPSHFKLKGLVTNQRFFPTVAEFRAAYEKGELKREFVQEREPEWALVKNTPEMGTRALEERFAPQTLEIGGKRYKFDEAEKYVEYMGWSFYLSFTRTLGVMLYDIKFKGESVIYELSLQEAAAQYAGHSPKSAATVYHDTYYSLGTDVATLVEGFDCPYGSTFLPITYYSGNKQVTHPNAICIFEADIGIPISRHRTGGNNDYGFQNIGTVKGTALTVRSIATIGNYDYMFDYQFHLEGSMEVHVRASGYLQSSYYYPAEGGKFGPRVQVATEGSLHDHILTYKADFDVVGTKNSLEVSEIVLVNQTQEWYPELGSFEQMQLNISTMQTEQQFNWAPNGGKMFCVVNENEKNRWGEKRGYRIVPGKSNIHLSPMNSPFSKHQSPFAKSHLAVTVQHDNEPYANSVQNVNLPSAPQQDFLKFFDDESIVNEDIVMWFNLGMHHFTRAEDIPVTLYTDAHSSIMFAPQNFFDRAQDGDLQNRRWVVPDAETGELEYETHGIEMPTCAVELTEPVLSIEKFTSV</sequence>
<evidence type="ECO:0000259" key="12">
    <source>
        <dbReference type="Pfam" id="PF01179"/>
    </source>
</evidence>
<proteinExistence type="inferred from homology"/>
<keyword evidence="5 9" id="KW-0560">Oxidoreductase</keyword>
<dbReference type="AlphaFoldDB" id="A0AAE8SZR7"/>
<dbReference type="InterPro" id="IPR000269">
    <property type="entry name" value="Cu_amine_oxidase"/>
</dbReference>
<comment type="similarity">
    <text evidence="2 9">Belongs to the copper/topaquinone oxidase family.</text>
</comment>
<feature type="domain" description="Copper amine oxidase catalytic" evidence="12">
    <location>
        <begin position="353"/>
        <end position="760"/>
    </location>
</feature>
<evidence type="ECO:0000256" key="9">
    <source>
        <dbReference type="RuleBase" id="RU000672"/>
    </source>
</evidence>
<dbReference type="GO" id="GO:0005886">
    <property type="term" value="C:plasma membrane"/>
    <property type="evidence" value="ECO:0007669"/>
    <property type="project" value="TreeGrafter"/>
</dbReference>
<keyword evidence="11" id="KW-0732">Signal</keyword>
<gene>
    <name evidence="14" type="ORF">DNG_09787</name>
</gene>
<feature type="chain" id="PRO_5042087175" description="Amine oxidase" evidence="11">
    <location>
        <begin position="21"/>
        <end position="809"/>
    </location>
</feature>
<dbReference type="EMBL" id="ONZQ02000018">
    <property type="protein sequence ID" value="SPO07093.1"/>
    <property type="molecule type" value="Genomic_DNA"/>
</dbReference>
<feature type="active site" description="Schiff-base intermediate with substrate; via topaquinone" evidence="7">
    <location>
        <position position="515"/>
    </location>
</feature>
<organism evidence="14 15">
    <name type="scientific">Cephalotrichum gorgonifer</name>
    <dbReference type="NCBI Taxonomy" id="2041049"/>
    <lineage>
        <taxon>Eukaryota</taxon>
        <taxon>Fungi</taxon>
        <taxon>Dikarya</taxon>
        <taxon>Ascomycota</taxon>
        <taxon>Pezizomycotina</taxon>
        <taxon>Sordariomycetes</taxon>
        <taxon>Hypocreomycetidae</taxon>
        <taxon>Microascales</taxon>
        <taxon>Microascaceae</taxon>
        <taxon>Cephalotrichum</taxon>
    </lineage>
</organism>
<comment type="PTM">
    <text evidence="8 9">Topaquinone (TPQ) is generated by copper-dependent autoxidation of a specific tyrosyl residue.</text>
</comment>
<comment type="caution">
    <text evidence="14">The sequence shown here is derived from an EMBL/GenBank/DDBJ whole genome shotgun (WGS) entry which is preliminary data.</text>
</comment>
<dbReference type="InterPro" id="IPR015328">
    <property type="entry name" value="DUF1965"/>
</dbReference>
<dbReference type="SUPFAM" id="SSF49998">
    <property type="entry name" value="Amine oxidase catalytic domain"/>
    <property type="match status" value="1"/>
</dbReference>
<protein>
    <recommendedName>
        <fullName evidence="9">Amine oxidase</fullName>
        <ecNumber evidence="9">1.4.3.-</ecNumber>
    </recommendedName>
</protein>
<dbReference type="GO" id="GO:0048038">
    <property type="term" value="F:quinone binding"/>
    <property type="evidence" value="ECO:0007669"/>
    <property type="project" value="InterPro"/>
</dbReference>
<evidence type="ECO:0000256" key="10">
    <source>
        <dbReference type="SAM" id="MobiDB-lite"/>
    </source>
</evidence>
<keyword evidence="4 7" id="KW-0801">TPQ</keyword>
<dbReference type="SUPFAM" id="SSF54416">
    <property type="entry name" value="Amine oxidase N-terminal region"/>
    <property type="match status" value="2"/>
</dbReference>
<dbReference type="PANTHER" id="PTHR10638">
    <property type="entry name" value="COPPER AMINE OXIDASE"/>
    <property type="match status" value="1"/>
</dbReference>
<feature type="region of interest" description="Disordered" evidence="10">
    <location>
        <begin position="31"/>
        <end position="68"/>
    </location>
</feature>
<evidence type="ECO:0000256" key="6">
    <source>
        <dbReference type="ARBA" id="ARBA00023008"/>
    </source>
</evidence>
<keyword evidence="3 9" id="KW-0479">Metal-binding</keyword>
<dbReference type="Proteomes" id="UP001187682">
    <property type="component" value="Unassembled WGS sequence"/>
</dbReference>
<dbReference type="PANTHER" id="PTHR10638:SF20">
    <property type="entry name" value="AMINE OXIDASE"/>
    <property type="match status" value="1"/>
</dbReference>
<dbReference type="GO" id="GO:0008131">
    <property type="term" value="F:primary methylamine oxidase activity"/>
    <property type="evidence" value="ECO:0007669"/>
    <property type="project" value="InterPro"/>
</dbReference>
<evidence type="ECO:0000256" key="1">
    <source>
        <dbReference type="ARBA" id="ARBA00001935"/>
    </source>
</evidence>